<comment type="caution">
    <text evidence="3">The sequence shown here is derived from an EMBL/GenBank/DDBJ whole genome shotgun (WGS) entry which is preliminary data.</text>
</comment>
<protein>
    <recommendedName>
        <fullName evidence="2">DUF8003 domain-containing protein</fullName>
    </recommendedName>
</protein>
<keyword evidence="1" id="KW-0472">Membrane</keyword>
<dbReference type="PANTHER" id="PTHR31513:SF1">
    <property type="entry name" value="EPHRIN TYPE-B RECEPTOR"/>
    <property type="match status" value="1"/>
</dbReference>
<sequence length="567" mass="64434">MYIAVRGGIAETPCPYKCISDRYHMPNCYTALEELIYTFGGPWLFCLLLVGLLILLALVLSVARMKFVGVDELPGPAPTQHGSQIDHSFPFLESLNEVLETNRVEESQSHVHRMYFMGPNTFSEPWHLPHTPPEEIKEIVYEGAYNMFVDEINAIAAYQWWEGAIYTILSILAYPLAWSWQQWRRRMRLQRLREFVRSEYDHACLRSCRSRALYEGLKVSATSDLMLAYMDFFLGGDEKRTDLPPRLPQRFPMVIIFGGDGSYMAPFSLQNDNILTSLMSQLVPPTTWYRLVAGLNAQLRLVRRGQLRVTFRPVLQWLETHANPALRIYGVFIGLAWFQAAPNGYHQYGLLVSSVEEESEPVSSGNTDGGVQTALLSSVRTTYMQNQSGHLGEDVLLTQGHESSDGFARWRRSYGRLIDTNNLQMLEEKRDMFYLLSFIVHNTKPVGHQDLVGLVISMLLLGDFSLVLLTFLLLYSISLLDVFLVLFILPLGVLLPFPAGINALFSHGPRRSAGLARFYALWNITSLVNVHCSPLPYPFGTKFVPSIAASCPPFEEYLMARRYSFLP</sequence>
<evidence type="ECO:0000313" key="4">
    <source>
        <dbReference type="Proteomes" id="UP000593577"/>
    </source>
</evidence>
<name>A0A7J8YJZ2_GOSAI</name>
<feature type="transmembrane region" description="Helical" evidence="1">
    <location>
        <begin position="483"/>
        <end position="505"/>
    </location>
</feature>
<dbReference type="Proteomes" id="UP000593577">
    <property type="component" value="Unassembled WGS sequence"/>
</dbReference>
<keyword evidence="1" id="KW-1133">Transmembrane helix</keyword>
<feature type="domain" description="DUF8003" evidence="2">
    <location>
        <begin position="2"/>
        <end position="29"/>
    </location>
</feature>
<dbReference type="Pfam" id="PF26010">
    <property type="entry name" value="DUF8003"/>
    <property type="match status" value="1"/>
</dbReference>
<reference evidence="3 4" key="1">
    <citation type="journal article" date="2019" name="Genome Biol. Evol.">
        <title>Insights into the evolution of the New World diploid cottons (Gossypium, subgenus Houzingenia) based on genome sequencing.</title>
        <authorList>
            <person name="Grover C.E."/>
            <person name="Arick M.A. 2nd"/>
            <person name="Thrash A."/>
            <person name="Conover J.L."/>
            <person name="Sanders W.S."/>
            <person name="Peterson D.G."/>
            <person name="Frelichowski J.E."/>
            <person name="Scheffler J.A."/>
            <person name="Scheffler B.E."/>
            <person name="Wendel J.F."/>
        </authorList>
    </citation>
    <scope>NUCLEOTIDE SEQUENCE [LARGE SCALE GENOMIC DNA]</scope>
    <source>
        <strain evidence="3">185</strain>
        <tissue evidence="3">Leaf</tissue>
    </source>
</reference>
<feature type="non-terminal residue" evidence="3">
    <location>
        <position position="1"/>
    </location>
</feature>
<evidence type="ECO:0000313" key="3">
    <source>
        <dbReference type="EMBL" id="MBA0699906.1"/>
    </source>
</evidence>
<evidence type="ECO:0000259" key="2">
    <source>
        <dbReference type="Pfam" id="PF26010"/>
    </source>
</evidence>
<feature type="transmembrane region" description="Helical" evidence="1">
    <location>
        <begin position="451"/>
        <end position="477"/>
    </location>
</feature>
<dbReference type="AlphaFoldDB" id="A0A7J8YJZ2"/>
<evidence type="ECO:0000256" key="1">
    <source>
        <dbReference type="SAM" id="Phobius"/>
    </source>
</evidence>
<keyword evidence="1" id="KW-0812">Transmembrane</keyword>
<dbReference type="EMBL" id="JABFAA010000013">
    <property type="protein sequence ID" value="MBA0699906.1"/>
    <property type="molecule type" value="Genomic_DNA"/>
</dbReference>
<proteinExistence type="predicted"/>
<accession>A0A7J8YJZ2</accession>
<feature type="transmembrane region" description="Helical" evidence="1">
    <location>
        <begin position="43"/>
        <end position="63"/>
    </location>
</feature>
<dbReference type="PANTHER" id="PTHR31513">
    <property type="entry name" value="EPHRIN TYPE-B RECEPTOR"/>
    <property type="match status" value="1"/>
</dbReference>
<organism evidence="3 4">
    <name type="scientific">Gossypium aridum</name>
    <name type="common">American cotton</name>
    <name type="synonym">Erioxylum aridum</name>
    <dbReference type="NCBI Taxonomy" id="34290"/>
    <lineage>
        <taxon>Eukaryota</taxon>
        <taxon>Viridiplantae</taxon>
        <taxon>Streptophyta</taxon>
        <taxon>Embryophyta</taxon>
        <taxon>Tracheophyta</taxon>
        <taxon>Spermatophyta</taxon>
        <taxon>Magnoliopsida</taxon>
        <taxon>eudicotyledons</taxon>
        <taxon>Gunneridae</taxon>
        <taxon>Pentapetalae</taxon>
        <taxon>rosids</taxon>
        <taxon>malvids</taxon>
        <taxon>Malvales</taxon>
        <taxon>Malvaceae</taxon>
        <taxon>Malvoideae</taxon>
        <taxon>Gossypium</taxon>
    </lineage>
</organism>
<dbReference type="InterPro" id="IPR058316">
    <property type="entry name" value="DUF8003"/>
</dbReference>
<gene>
    <name evidence="3" type="ORF">Goari_001503</name>
</gene>
<feature type="transmembrane region" description="Helical" evidence="1">
    <location>
        <begin position="163"/>
        <end position="180"/>
    </location>
</feature>
<keyword evidence="4" id="KW-1185">Reference proteome</keyword>